<gene>
    <name evidence="2" type="ORF">PCOR1329_LOCUS63112</name>
</gene>
<evidence type="ECO:0000313" key="2">
    <source>
        <dbReference type="EMBL" id="CAK0879788.1"/>
    </source>
</evidence>
<dbReference type="Proteomes" id="UP001189429">
    <property type="component" value="Unassembled WGS sequence"/>
</dbReference>
<name>A0ABN9W483_9DINO</name>
<proteinExistence type="predicted"/>
<protein>
    <submittedName>
        <fullName evidence="2">Uncharacterized protein</fullName>
    </submittedName>
</protein>
<organism evidence="2 3">
    <name type="scientific">Prorocentrum cordatum</name>
    <dbReference type="NCBI Taxonomy" id="2364126"/>
    <lineage>
        <taxon>Eukaryota</taxon>
        <taxon>Sar</taxon>
        <taxon>Alveolata</taxon>
        <taxon>Dinophyceae</taxon>
        <taxon>Prorocentrales</taxon>
        <taxon>Prorocentraceae</taxon>
        <taxon>Prorocentrum</taxon>
    </lineage>
</organism>
<reference evidence="2" key="1">
    <citation type="submission" date="2023-10" db="EMBL/GenBank/DDBJ databases">
        <authorList>
            <person name="Chen Y."/>
            <person name="Shah S."/>
            <person name="Dougan E. K."/>
            <person name="Thang M."/>
            <person name="Chan C."/>
        </authorList>
    </citation>
    <scope>NUCLEOTIDE SEQUENCE [LARGE SCALE GENOMIC DNA]</scope>
</reference>
<evidence type="ECO:0000313" key="3">
    <source>
        <dbReference type="Proteomes" id="UP001189429"/>
    </source>
</evidence>
<comment type="caution">
    <text evidence="2">The sequence shown here is derived from an EMBL/GenBank/DDBJ whole genome shotgun (WGS) entry which is preliminary data.</text>
</comment>
<accession>A0ABN9W483</accession>
<evidence type="ECO:0000256" key="1">
    <source>
        <dbReference type="SAM" id="MobiDB-lite"/>
    </source>
</evidence>
<dbReference type="EMBL" id="CAUYUJ010018001">
    <property type="protein sequence ID" value="CAK0879788.1"/>
    <property type="molecule type" value="Genomic_DNA"/>
</dbReference>
<feature type="region of interest" description="Disordered" evidence="1">
    <location>
        <begin position="73"/>
        <end position="117"/>
    </location>
</feature>
<keyword evidence="3" id="KW-1185">Reference proteome</keyword>
<sequence length="117" mass="12094">MPPTESGASSGAACLRWVARPGATIRRPADGASFAKTRMRTSSTSLSLPLALSPAPASASPFALDLPTFAADRGPPMGAATNWTRPRPPSTGSPPIEGPRWALQPSGRALARHPLAR</sequence>